<evidence type="ECO:0000313" key="4">
    <source>
        <dbReference type="EMBL" id="GIH08084.1"/>
    </source>
</evidence>
<name>A0A8J3QC68_9ACTN</name>
<evidence type="ECO:0000256" key="1">
    <source>
        <dbReference type="ARBA" id="ARBA00022737"/>
    </source>
</evidence>
<gene>
    <name evidence="4" type="ORF">Rhe02_61510</name>
</gene>
<dbReference type="Gene3D" id="3.40.50.300">
    <property type="entry name" value="P-loop containing nucleotide triphosphate hydrolases"/>
    <property type="match status" value="1"/>
</dbReference>
<accession>A0A8J3QC68</accession>
<dbReference type="InterPro" id="IPR019734">
    <property type="entry name" value="TPR_rpt"/>
</dbReference>
<dbReference type="PANTHER" id="PTHR45641:SF19">
    <property type="entry name" value="NEPHROCYSTIN-3"/>
    <property type="match status" value="1"/>
</dbReference>
<dbReference type="SMART" id="SM00028">
    <property type="entry name" value="TPR"/>
    <property type="match status" value="4"/>
</dbReference>
<dbReference type="Pfam" id="PF00931">
    <property type="entry name" value="NB-ARC"/>
    <property type="match status" value="1"/>
</dbReference>
<dbReference type="InterPro" id="IPR002182">
    <property type="entry name" value="NB-ARC"/>
</dbReference>
<proteinExistence type="predicted"/>
<dbReference type="InterPro" id="IPR011990">
    <property type="entry name" value="TPR-like_helical_dom_sf"/>
</dbReference>
<keyword evidence="2" id="KW-0802">TPR repeat</keyword>
<dbReference type="Pfam" id="PF13424">
    <property type="entry name" value="TPR_12"/>
    <property type="match status" value="3"/>
</dbReference>
<evidence type="ECO:0000259" key="3">
    <source>
        <dbReference type="Pfam" id="PF00931"/>
    </source>
</evidence>
<reference evidence="4" key="1">
    <citation type="submission" date="2021-01" db="EMBL/GenBank/DDBJ databases">
        <title>Whole genome shotgun sequence of Rhizocola hellebori NBRC 109834.</title>
        <authorList>
            <person name="Komaki H."/>
            <person name="Tamura T."/>
        </authorList>
    </citation>
    <scope>NUCLEOTIDE SEQUENCE</scope>
    <source>
        <strain evidence="4">NBRC 109834</strain>
    </source>
</reference>
<protein>
    <submittedName>
        <fullName evidence="4">Tetratricopeptide repeat protein</fullName>
    </submittedName>
</protein>
<dbReference type="AlphaFoldDB" id="A0A8J3QC68"/>
<organism evidence="4 5">
    <name type="scientific">Rhizocola hellebori</name>
    <dbReference type="NCBI Taxonomy" id="1392758"/>
    <lineage>
        <taxon>Bacteria</taxon>
        <taxon>Bacillati</taxon>
        <taxon>Actinomycetota</taxon>
        <taxon>Actinomycetes</taxon>
        <taxon>Micromonosporales</taxon>
        <taxon>Micromonosporaceae</taxon>
        <taxon>Rhizocola</taxon>
    </lineage>
</organism>
<dbReference type="PANTHER" id="PTHR45641">
    <property type="entry name" value="TETRATRICOPEPTIDE REPEAT PROTEIN (AFU_ORTHOLOGUE AFUA_6G03870)"/>
    <property type="match status" value="1"/>
</dbReference>
<dbReference type="Proteomes" id="UP000612899">
    <property type="component" value="Unassembled WGS sequence"/>
</dbReference>
<dbReference type="SUPFAM" id="SSF48452">
    <property type="entry name" value="TPR-like"/>
    <property type="match status" value="3"/>
</dbReference>
<dbReference type="Pfam" id="PF13374">
    <property type="entry name" value="TPR_10"/>
    <property type="match status" value="1"/>
</dbReference>
<keyword evidence="5" id="KW-1185">Reference proteome</keyword>
<dbReference type="SUPFAM" id="SSF52540">
    <property type="entry name" value="P-loop containing nucleoside triphosphate hydrolases"/>
    <property type="match status" value="1"/>
</dbReference>
<comment type="caution">
    <text evidence="4">The sequence shown here is derived from an EMBL/GenBank/DDBJ whole genome shotgun (WGS) entry which is preliminary data.</text>
</comment>
<dbReference type="EMBL" id="BONY01000044">
    <property type="protein sequence ID" value="GIH08084.1"/>
    <property type="molecule type" value="Genomic_DNA"/>
</dbReference>
<feature type="domain" description="NB-ARC" evidence="3">
    <location>
        <begin position="20"/>
        <end position="165"/>
    </location>
</feature>
<keyword evidence="1" id="KW-0677">Repeat</keyword>
<dbReference type="Gene3D" id="1.25.40.10">
    <property type="entry name" value="Tetratricopeptide repeat domain"/>
    <property type="match status" value="2"/>
</dbReference>
<sequence length="709" mass="77167">MFGAIPHEAASFQPRPSEQRRLAKALGRRKRAALVALPGARGAGKSQLAAAHARDCVKQGYNLVAWINAEAGPITDLAQLGVMWGLTAAELSSDQIAAQVIQAVSVNDRKRRLLVFDNVDDPDSVKPFLPAAGTAKVIVTTNRQEFTAMPGVTPIAVGMFTPPQGVAFLISATGDHDADLARKVGLQLGWLPLGLAQAAAYMRLNRLTYQLYLDRLNTVELDEVLRQQAGADHPGILKATALSIDSIQRADPAGHTHQLLTVLAVLAQEGISRFLLTTPHALTALDHDATTMSRALRVLANASLITLAEREHVDRPTSHHPADQVVIAVHRLTATIIRHLAGQQRLSHTIDNATAMLDTLTDDLPLDQVVHRRRELDELVTHILALCQHSPQPTELLLANCNWAGQVLKSAGRLDEAIPLHEQTLVDCERVLGTDYPQTLVSRNSLASAYESAGRLDEAIPLYEQTLSDCERVLGIDHLYTLNSRNNLAGAYESAGRLDQAIPLQQQTLADYERVLGTDHPDTLNSRHNLAYAYQNAGRLAEAIALHEQTLADLIRVLGTDHPQALTSRNNLANAYEAAGRLAEAIALHEQTLADRTRVLGTDHPQTLTSRNNLASAYEAAGRLDKAIPLHEQTLADCMQILGTDHPYTLASRNNLAYAYQKVGRLAEAIAFYEQTLADRIRVLGTDHPHTLTSRNNLAAALRAADQTT</sequence>
<dbReference type="PRINTS" id="PR00381">
    <property type="entry name" value="KINESINLIGHT"/>
</dbReference>
<evidence type="ECO:0000313" key="5">
    <source>
        <dbReference type="Proteomes" id="UP000612899"/>
    </source>
</evidence>
<evidence type="ECO:0000256" key="2">
    <source>
        <dbReference type="ARBA" id="ARBA00022803"/>
    </source>
</evidence>
<dbReference type="InterPro" id="IPR027417">
    <property type="entry name" value="P-loop_NTPase"/>
</dbReference>